<accession>A0AAD5HF26</accession>
<name>A0AAD5HF26_UMBRA</name>
<keyword evidence="2" id="KW-0472">Membrane</keyword>
<feature type="transmembrane region" description="Helical" evidence="2">
    <location>
        <begin position="6"/>
        <end position="31"/>
    </location>
</feature>
<sequence length="412" mass="45791">MNSNTEIIIVAVLVSLLVISLTYLTYLVVILRRKNKNKEKNEDLALENGKLEVDISSDDQLPTKSKDVFDASDISRDEMKLEANAAHHLDDNKTEVLAKILEQRQKEPPNLSVLTDGSQASTRSQISEPGSKQSSEKGSTKFNTTGEVIEGRNVDGLLPVIASGKRPPECPYKGKLQCSCQQSKRPADGQRQIHYPTYTSKPTKSQASMVSGNRHSMSRLEATISKDVDDVKEWISSTKSKQHEQNGVSSKENLGDANEDEDDITPIMTRMQALGKEVIPPVASDVRHHRTLTDVPGSPHASFHTRTRPTSPLSSISSARARNRPVSPLSPVYRVPPGYIYPNGTWNNVQGWQNSPNHSVPSTSPTSLNLMPSYQMWTQSPPRHQGSPFATSYKSLPIPPVRRSEDYYQQRR</sequence>
<evidence type="ECO:0000313" key="4">
    <source>
        <dbReference type="Proteomes" id="UP001206595"/>
    </source>
</evidence>
<feature type="compositionally biased region" description="Polar residues" evidence="1">
    <location>
        <begin position="308"/>
        <end position="320"/>
    </location>
</feature>
<keyword evidence="2" id="KW-1133">Transmembrane helix</keyword>
<dbReference type="RefSeq" id="XP_051446976.1">
    <property type="nucleotide sequence ID" value="XM_051592937.1"/>
</dbReference>
<organism evidence="3 4">
    <name type="scientific">Umbelopsis ramanniana AG</name>
    <dbReference type="NCBI Taxonomy" id="1314678"/>
    <lineage>
        <taxon>Eukaryota</taxon>
        <taxon>Fungi</taxon>
        <taxon>Fungi incertae sedis</taxon>
        <taxon>Mucoromycota</taxon>
        <taxon>Mucoromycotina</taxon>
        <taxon>Umbelopsidomycetes</taxon>
        <taxon>Umbelopsidales</taxon>
        <taxon>Umbelopsidaceae</taxon>
        <taxon>Umbelopsis</taxon>
    </lineage>
</organism>
<protein>
    <submittedName>
        <fullName evidence="3">Uncharacterized protein</fullName>
    </submittedName>
</protein>
<reference evidence="3" key="1">
    <citation type="submission" date="2021-06" db="EMBL/GenBank/DDBJ databases">
        <authorList>
            <consortium name="DOE Joint Genome Institute"/>
            <person name="Mondo S.J."/>
            <person name="Amses K.R."/>
            <person name="Simmons D.R."/>
            <person name="Longcore J.E."/>
            <person name="Seto K."/>
            <person name="Alves G.H."/>
            <person name="Bonds A.E."/>
            <person name="Quandt C.A."/>
            <person name="Davis W.J."/>
            <person name="Chang Y."/>
            <person name="Letcher P.M."/>
            <person name="Powell M.J."/>
            <person name="Kuo A."/>
            <person name="Labutti K."/>
            <person name="Pangilinan J."/>
            <person name="Andreopoulos W."/>
            <person name="Tritt A."/>
            <person name="Riley R."/>
            <person name="Hundley H."/>
            <person name="Johnson J."/>
            <person name="Lipzen A."/>
            <person name="Barry K."/>
            <person name="Berbee M.L."/>
            <person name="Buchler N.E."/>
            <person name="Grigoriev I.V."/>
            <person name="Spatafora J.W."/>
            <person name="Stajich J.E."/>
            <person name="James T.Y."/>
        </authorList>
    </citation>
    <scope>NUCLEOTIDE SEQUENCE</scope>
    <source>
        <strain evidence="3">AG</strain>
    </source>
</reference>
<evidence type="ECO:0000256" key="2">
    <source>
        <dbReference type="SAM" id="Phobius"/>
    </source>
</evidence>
<keyword evidence="4" id="KW-1185">Reference proteome</keyword>
<feature type="region of interest" description="Disordered" evidence="1">
    <location>
        <begin position="183"/>
        <end position="215"/>
    </location>
</feature>
<proteinExistence type="predicted"/>
<feature type="compositionally biased region" description="Polar residues" evidence="1">
    <location>
        <begin position="112"/>
        <end position="133"/>
    </location>
</feature>
<comment type="caution">
    <text evidence="3">The sequence shown here is derived from an EMBL/GenBank/DDBJ whole genome shotgun (WGS) entry which is preliminary data.</text>
</comment>
<reference evidence="3" key="2">
    <citation type="journal article" date="2022" name="Proc. Natl. Acad. Sci. U.S.A.">
        <title>Diploid-dominant life cycles characterize the early evolution of Fungi.</title>
        <authorList>
            <person name="Amses K.R."/>
            <person name="Simmons D.R."/>
            <person name="Longcore J.E."/>
            <person name="Mondo S.J."/>
            <person name="Seto K."/>
            <person name="Jeronimo G.H."/>
            <person name="Bonds A.E."/>
            <person name="Quandt C.A."/>
            <person name="Davis W.J."/>
            <person name="Chang Y."/>
            <person name="Federici B.A."/>
            <person name="Kuo A."/>
            <person name="LaButti K."/>
            <person name="Pangilinan J."/>
            <person name="Andreopoulos W."/>
            <person name="Tritt A."/>
            <person name="Riley R."/>
            <person name="Hundley H."/>
            <person name="Johnson J."/>
            <person name="Lipzen A."/>
            <person name="Barry K."/>
            <person name="Lang B.F."/>
            <person name="Cuomo C.A."/>
            <person name="Buchler N.E."/>
            <person name="Grigoriev I.V."/>
            <person name="Spatafora J.W."/>
            <person name="Stajich J.E."/>
            <person name="James T.Y."/>
        </authorList>
    </citation>
    <scope>NUCLEOTIDE SEQUENCE</scope>
    <source>
        <strain evidence="3">AG</strain>
    </source>
</reference>
<feature type="region of interest" description="Disordered" evidence="1">
    <location>
        <begin position="107"/>
        <end position="148"/>
    </location>
</feature>
<feature type="compositionally biased region" description="Polar residues" evidence="1">
    <location>
        <begin position="197"/>
        <end position="215"/>
    </location>
</feature>
<feature type="compositionally biased region" description="Polar residues" evidence="1">
    <location>
        <begin position="237"/>
        <end position="252"/>
    </location>
</feature>
<evidence type="ECO:0000256" key="1">
    <source>
        <dbReference type="SAM" id="MobiDB-lite"/>
    </source>
</evidence>
<feature type="compositionally biased region" description="Polar residues" evidence="1">
    <location>
        <begin position="376"/>
        <end position="394"/>
    </location>
</feature>
<dbReference type="Proteomes" id="UP001206595">
    <property type="component" value="Unassembled WGS sequence"/>
</dbReference>
<feature type="region of interest" description="Disordered" evidence="1">
    <location>
        <begin position="237"/>
        <end position="260"/>
    </location>
</feature>
<feature type="region of interest" description="Disordered" evidence="1">
    <location>
        <begin position="376"/>
        <end position="412"/>
    </location>
</feature>
<evidence type="ECO:0000313" key="3">
    <source>
        <dbReference type="EMBL" id="KAI8581972.1"/>
    </source>
</evidence>
<dbReference type="GeneID" id="75918279"/>
<gene>
    <name evidence="3" type="ORF">K450DRAFT_269758</name>
</gene>
<dbReference type="EMBL" id="MU620903">
    <property type="protein sequence ID" value="KAI8581972.1"/>
    <property type="molecule type" value="Genomic_DNA"/>
</dbReference>
<feature type="compositionally biased region" description="Basic and acidic residues" evidence="1">
    <location>
        <begin position="402"/>
        <end position="412"/>
    </location>
</feature>
<feature type="region of interest" description="Disordered" evidence="1">
    <location>
        <begin position="293"/>
        <end position="324"/>
    </location>
</feature>
<keyword evidence="2" id="KW-0812">Transmembrane</keyword>
<dbReference type="AlphaFoldDB" id="A0AAD5HF26"/>